<feature type="signal peptide" evidence="1">
    <location>
        <begin position="1"/>
        <end position="19"/>
    </location>
</feature>
<dbReference type="Proteomes" id="UP001233999">
    <property type="component" value="Unassembled WGS sequence"/>
</dbReference>
<name>A0AAD7ZA33_DIPPU</name>
<sequence length="144" mass="16804">MALFPFLLLLCLHVLTCYGEVKKSPELLAAKDVATKYIFRPEVMKLVKKLDEEVTKARNTLQKNSTLLYDHRTNKENEFNGGLQNWIFTLITASPQRINDFKSFLSVLENEKFNKQVLRHEELKDVEQTFSLPPDPTDKESKRF</sequence>
<organism evidence="2 3">
    <name type="scientific">Diploptera punctata</name>
    <name type="common">Pacific beetle cockroach</name>
    <dbReference type="NCBI Taxonomy" id="6984"/>
    <lineage>
        <taxon>Eukaryota</taxon>
        <taxon>Metazoa</taxon>
        <taxon>Ecdysozoa</taxon>
        <taxon>Arthropoda</taxon>
        <taxon>Hexapoda</taxon>
        <taxon>Insecta</taxon>
        <taxon>Pterygota</taxon>
        <taxon>Neoptera</taxon>
        <taxon>Polyneoptera</taxon>
        <taxon>Dictyoptera</taxon>
        <taxon>Blattodea</taxon>
        <taxon>Blaberoidea</taxon>
        <taxon>Blaberidae</taxon>
        <taxon>Diplopterinae</taxon>
        <taxon>Diploptera</taxon>
    </lineage>
</organism>
<keyword evidence="1" id="KW-0732">Signal</keyword>
<evidence type="ECO:0000313" key="2">
    <source>
        <dbReference type="EMBL" id="KAJ9576708.1"/>
    </source>
</evidence>
<reference evidence="2" key="1">
    <citation type="journal article" date="2023" name="IScience">
        <title>Live-bearing cockroach genome reveals convergent evolutionary mechanisms linked to viviparity in insects and beyond.</title>
        <authorList>
            <person name="Fouks B."/>
            <person name="Harrison M.C."/>
            <person name="Mikhailova A.A."/>
            <person name="Marchal E."/>
            <person name="English S."/>
            <person name="Carruthers M."/>
            <person name="Jennings E.C."/>
            <person name="Chiamaka E.L."/>
            <person name="Frigard R.A."/>
            <person name="Pippel M."/>
            <person name="Attardo G.M."/>
            <person name="Benoit J.B."/>
            <person name="Bornberg-Bauer E."/>
            <person name="Tobe S.S."/>
        </authorList>
    </citation>
    <scope>NUCLEOTIDE SEQUENCE</scope>
    <source>
        <strain evidence="2">Stay&amp;Tobe</strain>
    </source>
</reference>
<evidence type="ECO:0000313" key="3">
    <source>
        <dbReference type="Proteomes" id="UP001233999"/>
    </source>
</evidence>
<keyword evidence="3" id="KW-1185">Reference proteome</keyword>
<proteinExistence type="predicted"/>
<gene>
    <name evidence="2" type="ORF">L9F63_025397</name>
</gene>
<comment type="caution">
    <text evidence="2">The sequence shown here is derived from an EMBL/GenBank/DDBJ whole genome shotgun (WGS) entry which is preliminary data.</text>
</comment>
<accession>A0AAD7ZA33</accession>
<protein>
    <submittedName>
        <fullName evidence="2">Uncharacterized protein</fullName>
    </submittedName>
</protein>
<evidence type="ECO:0000256" key="1">
    <source>
        <dbReference type="SAM" id="SignalP"/>
    </source>
</evidence>
<reference evidence="2" key="2">
    <citation type="submission" date="2023-05" db="EMBL/GenBank/DDBJ databases">
        <authorList>
            <person name="Fouks B."/>
        </authorList>
    </citation>
    <scope>NUCLEOTIDE SEQUENCE</scope>
    <source>
        <strain evidence="2">Stay&amp;Tobe</strain>
        <tissue evidence="2">Testes</tissue>
    </source>
</reference>
<dbReference type="EMBL" id="JASPKZ010009477">
    <property type="protein sequence ID" value="KAJ9576708.1"/>
    <property type="molecule type" value="Genomic_DNA"/>
</dbReference>
<feature type="non-terminal residue" evidence="2">
    <location>
        <position position="144"/>
    </location>
</feature>
<feature type="chain" id="PRO_5042072626" evidence="1">
    <location>
        <begin position="20"/>
        <end position="144"/>
    </location>
</feature>
<dbReference type="AlphaFoldDB" id="A0AAD7ZA33"/>